<evidence type="ECO:0000313" key="1">
    <source>
        <dbReference type="EMBL" id="PON27381.1"/>
    </source>
</evidence>
<accession>A0A2P4ZSX1</accession>
<dbReference type="Proteomes" id="UP000054821">
    <property type="component" value="Unassembled WGS sequence"/>
</dbReference>
<keyword evidence="2" id="KW-1185">Reference proteome</keyword>
<comment type="caution">
    <text evidence="1">The sequence shown here is derived from an EMBL/GenBank/DDBJ whole genome shotgun (WGS) entry which is preliminary data.</text>
</comment>
<dbReference type="AlphaFoldDB" id="A0A2P4ZSX1"/>
<sequence>YSAVSATVTPWIAATESCINRAYINSSCSCAGHICACKCRVCVEG</sequence>
<organism evidence="1 2">
    <name type="scientific">Trichoderma gamsii</name>
    <dbReference type="NCBI Taxonomy" id="398673"/>
    <lineage>
        <taxon>Eukaryota</taxon>
        <taxon>Fungi</taxon>
        <taxon>Dikarya</taxon>
        <taxon>Ascomycota</taxon>
        <taxon>Pezizomycotina</taxon>
        <taxon>Sordariomycetes</taxon>
        <taxon>Hypocreomycetidae</taxon>
        <taxon>Hypocreales</taxon>
        <taxon>Hypocreaceae</taxon>
        <taxon>Trichoderma</taxon>
    </lineage>
</organism>
<proteinExistence type="predicted"/>
<feature type="non-terminal residue" evidence="1">
    <location>
        <position position="1"/>
    </location>
</feature>
<dbReference type="EMBL" id="JPDN02000010">
    <property type="protein sequence ID" value="PON27381.1"/>
    <property type="molecule type" value="Genomic_DNA"/>
</dbReference>
<protein>
    <submittedName>
        <fullName evidence="1">Uncharacterized protein</fullName>
    </submittedName>
</protein>
<gene>
    <name evidence="1" type="ORF">TGAM01_v203762</name>
</gene>
<evidence type="ECO:0000313" key="2">
    <source>
        <dbReference type="Proteomes" id="UP000054821"/>
    </source>
</evidence>
<name>A0A2P4ZSX1_9HYPO</name>
<dbReference type="GeneID" id="36347472"/>
<reference evidence="1 2" key="1">
    <citation type="journal article" date="2016" name="Genome Announc.">
        <title>Draft Whole-Genome Sequence of Trichoderma gamsii T6085, a Promising Biocontrol Agent of Fusarium Head Blight on Wheat.</title>
        <authorList>
            <person name="Baroncelli R."/>
            <person name="Zapparata A."/>
            <person name="Piaggeschi G."/>
            <person name="Sarrocco S."/>
            <person name="Vannacci G."/>
        </authorList>
    </citation>
    <scope>NUCLEOTIDE SEQUENCE [LARGE SCALE GENOMIC DNA]</scope>
    <source>
        <strain evidence="1 2">T6085</strain>
    </source>
</reference>
<dbReference type="RefSeq" id="XP_024405984.1">
    <property type="nucleotide sequence ID" value="XM_024549279.1"/>
</dbReference>